<dbReference type="AlphaFoldDB" id="A0A1X0Y9S5"/>
<sequence length="97" mass="10663">MVEDDPMQARAYAAEPVWEYATTTAAQSQDDTLSGARLRGWAFPTAALLDERVWSRTDAAASIERWRTGPIKVAVGAPAERFVQIAHAHYCPNTSIT</sequence>
<gene>
    <name evidence="1" type="ORF">B5M45_09400</name>
</gene>
<name>A0A1X0Y9S5_MYCSI</name>
<proteinExistence type="predicted"/>
<dbReference type="Proteomes" id="UP000193040">
    <property type="component" value="Unassembled WGS sequence"/>
</dbReference>
<dbReference type="RefSeq" id="WP_084949564.1">
    <property type="nucleotide sequence ID" value="NZ_MZZM01000014.1"/>
</dbReference>
<comment type="caution">
    <text evidence="1">The sequence shown here is derived from an EMBL/GenBank/DDBJ whole genome shotgun (WGS) entry which is preliminary data.</text>
</comment>
<accession>A0A1X0Y9S5</accession>
<reference evidence="1 2" key="1">
    <citation type="submission" date="2017-03" db="EMBL/GenBank/DDBJ databases">
        <title>Genomic insights into Mycobacterium simiae human colonization.</title>
        <authorList>
            <person name="Steffani J.L."/>
            <person name="Brunck M.E."/>
            <person name="Cruz E."/>
            <person name="Montiel R."/>
            <person name="Barona F."/>
        </authorList>
    </citation>
    <scope>NUCLEOTIDE SEQUENCE [LARGE SCALE GENOMIC DNA]</scope>
    <source>
        <strain evidence="1 2">MsiGto</strain>
    </source>
</reference>
<keyword evidence="2" id="KW-1185">Reference proteome</keyword>
<evidence type="ECO:0000313" key="2">
    <source>
        <dbReference type="Proteomes" id="UP000193040"/>
    </source>
</evidence>
<evidence type="ECO:0000313" key="1">
    <source>
        <dbReference type="EMBL" id="ORJ61925.1"/>
    </source>
</evidence>
<protein>
    <submittedName>
        <fullName evidence="1">Uncharacterized protein</fullName>
    </submittedName>
</protein>
<dbReference type="EMBL" id="MZZM01000014">
    <property type="protein sequence ID" value="ORJ61925.1"/>
    <property type="molecule type" value="Genomic_DNA"/>
</dbReference>
<organism evidence="1 2">
    <name type="scientific">Mycobacterium simiae</name>
    <name type="common">Mycobacterium habana</name>
    <dbReference type="NCBI Taxonomy" id="1784"/>
    <lineage>
        <taxon>Bacteria</taxon>
        <taxon>Bacillati</taxon>
        <taxon>Actinomycetota</taxon>
        <taxon>Actinomycetes</taxon>
        <taxon>Mycobacteriales</taxon>
        <taxon>Mycobacteriaceae</taxon>
        <taxon>Mycobacterium</taxon>
        <taxon>Mycobacterium simiae complex</taxon>
    </lineage>
</organism>